<dbReference type="InterPro" id="IPR006437">
    <property type="entry name" value="Phage_terminase_lsu"/>
</dbReference>
<organism evidence="2">
    <name type="scientific">uncultured Caudovirales phage</name>
    <dbReference type="NCBI Taxonomy" id="2100421"/>
    <lineage>
        <taxon>Viruses</taxon>
        <taxon>Duplodnaviria</taxon>
        <taxon>Heunggongvirae</taxon>
        <taxon>Uroviricota</taxon>
        <taxon>Caudoviricetes</taxon>
        <taxon>Peduoviridae</taxon>
        <taxon>Maltschvirus</taxon>
        <taxon>Maltschvirus maltsch</taxon>
    </lineage>
</organism>
<dbReference type="Pfam" id="PF04466">
    <property type="entry name" value="Terminase_3"/>
    <property type="match status" value="1"/>
</dbReference>
<name>A0A6J5M422_9CAUD</name>
<dbReference type="InterPro" id="IPR027417">
    <property type="entry name" value="P-loop_NTPase"/>
</dbReference>
<evidence type="ECO:0000259" key="1">
    <source>
        <dbReference type="Pfam" id="PF04466"/>
    </source>
</evidence>
<evidence type="ECO:0000313" key="2">
    <source>
        <dbReference type="EMBL" id="CAB4139760.1"/>
    </source>
</evidence>
<feature type="domain" description="Phage terminase large subunit N-terminal" evidence="1">
    <location>
        <begin position="21"/>
        <end position="210"/>
    </location>
</feature>
<protein>
    <submittedName>
        <fullName evidence="2">Phage_term_2, phage terminase, large subunit, PBSX family</fullName>
    </submittedName>
</protein>
<dbReference type="InterPro" id="IPR052380">
    <property type="entry name" value="Viral_DNA_packaging_terminase"/>
</dbReference>
<dbReference type="InterPro" id="IPR035412">
    <property type="entry name" value="Terminase_L_N"/>
</dbReference>
<reference evidence="2" key="1">
    <citation type="submission" date="2020-04" db="EMBL/GenBank/DDBJ databases">
        <authorList>
            <person name="Chiriac C."/>
            <person name="Salcher M."/>
            <person name="Ghai R."/>
            <person name="Kavagutti S V."/>
        </authorList>
    </citation>
    <scope>NUCLEOTIDE SEQUENCE</scope>
</reference>
<dbReference type="Gene3D" id="3.40.50.300">
    <property type="entry name" value="P-loop containing nucleotide triphosphate hydrolases"/>
    <property type="match status" value="1"/>
</dbReference>
<dbReference type="Gene3D" id="3.30.420.280">
    <property type="match status" value="1"/>
</dbReference>
<dbReference type="PANTHER" id="PTHR39184">
    <property type="match status" value="1"/>
</dbReference>
<dbReference type="NCBIfam" id="TIGR01547">
    <property type="entry name" value="phage_term_2"/>
    <property type="match status" value="1"/>
</dbReference>
<proteinExistence type="predicted"/>
<dbReference type="PANTHER" id="PTHR39184:SF1">
    <property type="entry name" value="PBSX PHAGE TERMINASE LARGE SUBUNIT"/>
    <property type="match status" value="1"/>
</dbReference>
<dbReference type="EMBL" id="LR796368">
    <property type="protein sequence ID" value="CAB4139760.1"/>
    <property type="molecule type" value="Genomic_DNA"/>
</dbReference>
<gene>
    <name evidence="2" type="ORF">UFOVP354_19</name>
</gene>
<accession>A0A6J5M422</accession>
<sequence length="437" mass="50038">MTDTNIRIPKAFKELFDDQYRYKVYYGGRGGAKSHSFARALLILGAQKKLRILATRELQKSIETSVHKLFSDLIQQYNLESFWRVKKATIEAANGTEIMFKGLKYNATEIKSTEGVDICWIEEAENTSEHSFETLLPTIRKNGSQIWISFNTKNVTDPTYQRFIVNKPDNAFVKKVSWRDNPNFSETLNNERIKLERDDAIAYAHVWEGEPDTRYSGTIYSVYIERAREAGRITDVPYKANIPVITAWDLGKQHGTCIWFAQMVGQQVRVFDYYEAFGADADIEELAKVLNSKGYLYGTHYLPHDGVHERLGMKGSISEQLRLAGHPNKILPILSVKAGLEKGRSLLKEAWIDSKACSNGLHAMMHYAYEYDENRQSFKTAPMQNWATDASDAWRYLAQAMEYKAQPQQGVIAKKQVLYSTQNKIIMPTRPKLGSLR</sequence>